<protein>
    <submittedName>
        <fullName evidence="2">Uncharacterized protein</fullName>
    </submittedName>
</protein>
<evidence type="ECO:0000313" key="3">
    <source>
        <dbReference type="Proteomes" id="UP001054252"/>
    </source>
</evidence>
<proteinExistence type="inferred from homology"/>
<reference evidence="2 3" key="1">
    <citation type="journal article" date="2021" name="Commun. Biol.">
        <title>The genome of Shorea leprosula (Dipterocarpaceae) highlights the ecological relevance of drought in aseasonal tropical rainforests.</title>
        <authorList>
            <person name="Ng K.K.S."/>
            <person name="Kobayashi M.J."/>
            <person name="Fawcett J.A."/>
            <person name="Hatakeyama M."/>
            <person name="Paape T."/>
            <person name="Ng C.H."/>
            <person name="Ang C.C."/>
            <person name="Tnah L.H."/>
            <person name="Lee C.T."/>
            <person name="Nishiyama T."/>
            <person name="Sese J."/>
            <person name="O'Brien M.J."/>
            <person name="Copetti D."/>
            <person name="Mohd Noor M.I."/>
            <person name="Ong R.C."/>
            <person name="Putra M."/>
            <person name="Sireger I.Z."/>
            <person name="Indrioko S."/>
            <person name="Kosugi Y."/>
            <person name="Izuno A."/>
            <person name="Isagi Y."/>
            <person name="Lee S.L."/>
            <person name="Shimizu K.K."/>
        </authorList>
    </citation>
    <scope>NUCLEOTIDE SEQUENCE [LARGE SCALE GENOMIC DNA]</scope>
    <source>
        <strain evidence="2">214</strain>
    </source>
</reference>
<comment type="similarity">
    <text evidence="1">Belongs to the peptidase C14B family.</text>
</comment>
<dbReference type="PANTHER" id="PTHR48104:SF7">
    <property type="entry name" value="METACASPASE-9"/>
    <property type="match status" value="1"/>
</dbReference>
<accession>A0AAV5MB36</accession>
<evidence type="ECO:0000313" key="2">
    <source>
        <dbReference type="EMBL" id="GKV46076.1"/>
    </source>
</evidence>
<dbReference type="GO" id="GO:0006508">
    <property type="term" value="P:proteolysis"/>
    <property type="evidence" value="ECO:0007669"/>
    <property type="project" value="TreeGrafter"/>
</dbReference>
<dbReference type="EMBL" id="BPVZ01000202">
    <property type="protein sequence ID" value="GKV46076.1"/>
    <property type="molecule type" value="Genomic_DNA"/>
</dbReference>
<dbReference type="AlphaFoldDB" id="A0AAV5MB36"/>
<organism evidence="2 3">
    <name type="scientific">Rubroshorea leprosula</name>
    <dbReference type="NCBI Taxonomy" id="152421"/>
    <lineage>
        <taxon>Eukaryota</taxon>
        <taxon>Viridiplantae</taxon>
        <taxon>Streptophyta</taxon>
        <taxon>Embryophyta</taxon>
        <taxon>Tracheophyta</taxon>
        <taxon>Spermatophyta</taxon>
        <taxon>Magnoliopsida</taxon>
        <taxon>eudicotyledons</taxon>
        <taxon>Gunneridae</taxon>
        <taxon>Pentapetalae</taxon>
        <taxon>rosids</taxon>
        <taxon>malvids</taxon>
        <taxon>Malvales</taxon>
        <taxon>Dipterocarpaceae</taxon>
        <taxon>Rubroshorea</taxon>
    </lineage>
</organism>
<gene>
    <name evidence="2" type="ORF">SLEP1_g53088</name>
</gene>
<dbReference type="Gene3D" id="3.40.50.12660">
    <property type="match status" value="1"/>
</dbReference>
<keyword evidence="3" id="KW-1185">Reference proteome</keyword>
<name>A0AAV5MB36_9ROSI</name>
<dbReference type="GO" id="GO:0004197">
    <property type="term" value="F:cysteine-type endopeptidase activity"/>
    <property type="evidence" value="ECO:0007669"/>
    <property type="project" value="TreeGrafter"/>
</dbReference>
<dbReference type="PANTHER" id="PTHR48104">
    <property type="entry name" value="METACASPASE-4"/>
    <property type="match status" value="1"/>
</dbReference>
<evidence type="ECO:0000256" key="1">
    <source>
        <dbReference type="ARBA" id="ARBA00009005"/>
    </source>
</evidence>
<dbReference type="InterPro" id="IPR050452">
    <property type="entry name" value="Metacaspase"/>
</dbReference>
<comment type="caution">
    <text evidence="2">The sequence shown here is derived from an EMBL/GenBank/DDBJ whole genome shotgun (WGS) entry which is preliminary data.</text>
</comment>
<dbReference type="GO" id="GO:0005737">
    <property type="term" value="C:cytoplasm"/>
    <property type="evidence" value="ECO:0007669"/>
    <property type="project" value="TreeGrafter"/>
</dbReference>
<sequence length="150" mass="16863">MKRFGFDDAHIELLADTPRSLLMPIGANIKVIIDQMVDKAKAGDAPFFHYGGNGIKIPSMKPGHPFRQNEVIVPCDFNLIIESRLKEICSQLKEFAIGNGKQKCRKPATAFRAGSTGKNFKFELWRVWKIDAKSALTLQPTVRAHLMHND</sequence>
<dbReference type="Proteomes" id="UP001054252">
    <property type="component" value="Unassembled WGS sequence"/>
</dbReference>